<evidence type="ECO:0000256" key="11">
    <source>
        <dbReference type="SAM" id="MobiDB-lite"/>
    </source>
</evidence>
<dbReference type="SMART" id="SM00304">
    <property type="entry name" value="HAMP"/>
    <property type="match status" value="1"/>
</dbReference>
<dbReference type="Gene3D" id="1.10.287.130">
    <property type="match status" value="1"/>
</dbReference>
<protein>
    <recommendedName>
        <fullName evidence="3">histidine kinase</fullName>
        <ecNumber evidence="3">2.7.13.3</ecNumber>
    </recommendedName>
</protein>
<reference evidence="15" key="1">
    <citation type="journal article" date="2014" name="Int. J. Syst. Evol. Microbiol.">
        <title>Complete genome sequence of Corynebacterium casei LMG S-19264T (=DSM 44701T), isolated from a smear-ripened cheese.</title>
        <authorList>
            <consortium name="US DOE Joint Genome Institute (JGI-PGF)"/>
            <person name="Walter F."/>
            <person name="Albersmeier A."/>
            <person name="Kalinowski J."/>
            <person name="Ruckert C."/>
        </authorList>
    </citation>
    <scope>NUCLEOTIDE SEQUENCE</scope>
    <source>
        <strain evidence="15">CGMCC 1.12160</strain>
    </source>
</reference>
<dbReference type="PANTHER" id="PTHR45436:SF5">
    <property type="entry name" value="SENSOR HISTIDINE KINASE TRCS"/>
    <property type="match status" value="1"/>
</dbReference>
<dbReference type="Gene3D" id="6.10.340.10">
    <property type="match status" value="1"/>
</dbReference>
<dbReference type="PROSITE" id="PS50885">
    <property type="entry name" value="HAMP"/>
    <property type="match status" value="1"/>
</dbReference>
<dbReference type="GO" id="GO:0000155">
    <property type="term" value="F:phosphorelay sensor kinase activity"/>
    <property type="evidence" value="ECO:0007669"/>
    <property type="project" value="InterPro"/>
</dbReference>
<keyword evidence="6 12" id="KW-0812">Transmembrane</keyword>
<proteinExistence type="predicted"/>
<dbReference type="Pfam" id="PF00512">
    <property type="entry name" value="HisKA"/>
    <property type="match status" value="1"/>
</dbReference>
<keyword evidence="4" id="KW-0597">Phosphoprotein</keyword>
<evidence type="ECO:0000259" key="14">
    <source>
        <dbReference type="PROSITE" id="PS50885"/>
    </source>
</evidence>
<dbReference type="Pfam" id="PF02518">
    <property type="entry name" value="HATPase_c"/>
    <property type="match status" value="1"/>
</dbReference>
<comment type="caution">
    <text evidence="15">The sequence shown here is derived from an EMBL/GenBank/DDBJ whole genome shotgun (WGS) entry which is preliminary data.</text>
</comment>
<dbReference type="PRINTS" id="PR00344">
    <property type="entry name" value="BCTRLSENSOR"/>
</dbReference>
<dbReference type="InterPro" id="IPR003594">
    <property type="entry name" value="HATPase_dom"/>
</dbReference>
<evidence type="ECO:0000256" key="7">
    <source>
        <dbReference type="ARBA" id="ARBA00022777"/>
    </source>
</evidence>
<dbReference type="EC" id="2.7.13.3" evidence="3"/>
<dbReference type="Gene3D" id="3.30.565.10">
    <property type="entry name" value="Histidine kinase-like ATPase, C-terminal domain"/>
    <property type="match status" value="1"/>
</dbReference>
<accession>A0A917BGE6</accession>
<evidence type="ECO:0000256" key="8">
    <source>
        <dbReference type="ARBA" id="ARBA00022989"/>
    </source>
</evidence>
<feature type="transmembrane region" description="Helical" evidence="12">
    <location>
        <begin position="12"/>
        <end position="36"/>
    </location>
</feature>
<comment type="catalytic activity">
    <reaction evidence="1">
        <text>ATP + protein L-histidine = ADP + protein N-phospho-L-histidine.</text>
        <dbReference type="EC" id="2.7.13.3"/>
    </reaction>
</comment>
<dbReference type="EMBL" id="BMEM01000001">
    <property type="protein sequence ID" value="GGF43510.1"/>
    <property type="molecule type" value="Genomic_DNA"/>
</dbReference>
<evidence type="ECO:0000259" key="13">
    <source>
        <dbReference type="PROSITE" id="PS50109"/>
    </source>
</evidence>
<dbReference type="SUPFAM" id="SSF55874">
    <property type="entry name" value="ATPase domain of HSP90 chaperone/DNA topoisomerase II/histidine kinase"/>
    <property type="match status" value="1"/>
</dbReference>
<dbReference type="SUPFAM" id="SSF47384">
    <property type="entry name" value="Homodimeric domain of signal transducing histidine kinase"/>
    <property type="match status" value="1"/>
</dbReference>
<dbReference type="InterPro" id="IPR004358">
    <property type="entry name" value="Sig_transdc_His_kin-like_C"/>
</dbReference>
<evidence type="ECO:0000256" key="2">
    <source>
        <dbReference type="ARBA" id="ARBA00004236"/>
    </source>
</evidence>
<dbReference type="PANTHER" id="PTHR45436">
    <property type="entry name" value="SENSOR HISTIDINE KINASE YKOH"/>
    <property type="match status" value="1"/>
</dbReference>
<feature type="region of interest" description="Disordered" evidence="11">
    <location>
        <begin position="124"/>
        <end position="144"/>
    </location>
</feature>
<evidence type="ECO:0000256" key="5">
    <source>
        <dbReference type="ARBA" id="ARBA00022679"/>
    </source>
</evidence>
<organism evidence="15 16">
    <name type="scientific">Ornithinimicrobium tianjinense</name>
    <dbReference type="NCBI Taxonomy" id="1195761"/>
    <lineage>
        <taxon>Bacteria</taxon>
        <taxon>Bacillati</taxon>
        <taxon>Actinomycetota</taxon>
        <taxon>Actinomycetes</taxon>
        <taxon>Micrococcales</taxon>
        <taxon>Ornithinimicrobiaceae</taxon>
        <taxon>Ornithinimicrobium</taxon>
    </lineage>
</organism>
<dbReference type="SMART" id="SM00388">
    <property type="entry name" value="HisKA"/>
    <property type="match status" value="1"/>
</dbReference>
<keyword evidence="5" id="KW-0808">Transferase</keyword>
<keyword evidence="7 15" id="KW-0418">Kinase</keyword>
<dbReference type="CDD" id="cd00082">
    <property type="entry name" value="HisKA"/>
    <property type="match status" value="1"/>
</dbReference>
<dbReference type="SMART" id="SM00387">
    <property type="entry name" value="HATPase_c"/>
    <property type="match status" value="1"/>
</dbReference>
<evidence type="ECO:0000256" key="1">
    <source>
        <dbReference type="ARBA" id="ARBA00000085"/>
    </source>
</evidence>
<keyword evidence="8 12" id="KW-1133">Transmembrane helix</keyword>
<dbReference type="InterPro" id="IPR003660">
    <property type="entry name" value="HAMP_dom"/>
</dbReference>
<dbReference type="Proteomes" id="UP000605670">
    <property type="component" value="Unassembled WGS sequence"/>
</dbReference>
<keyword evidence="16" id="KW-1185">Reference proteome</keyword>
<dbReference type="InterPro" id="IPR005467">
    <property type="entry name" value="His_kinase_dom"/>
</dbReference>
<feature type="domain" description="HAMP" evidence="14">
    <location>
        <begin position="201"/>
        <end position="263"/>
    </location>
</feature>
<gene>
    <name evidence="15" type="ORF">GCM10011366_09180</name>
</gene>
<keyword evidence="10 12" id="KW-0472">Membrane</keyword>
<comment type="subcellular location">
    <subcellularLocation>
        <location evidence="2">Cell membrane</location>
    </subcellularLocation>
</comment>
<name>A0A917BGE6_9MICO</name>
<dbReference type="GO" id="GO:0005886">
    <property type="term" value="C:plasma membrane"/>
    <property type="evidence" value="ECO:0007669"/>
    <property type="project" value="UniProtKB-SubCell"/>
</dbReference>
<keyword evidence="9" id="KW-0902">Two-component regulatory system</keyword>
<dbReference type="InterPro" id="IPR036890">
    <property type="entry name" value="HATPase_C_sf"/>
</dbReference>
<evidence type="ECO:0000256" key="9">
    <source>
        <dbReference type="ARBA" id="ARBA00023012"/>
    </source>
</evidence>
<evidence type="ECO:0000256" key="4">
    <source>
        <dbReference type="ARBA" id="ARBA00022553"/>
    </source>
</evidence>
<dbReference type="InterPro" id="IPR036097">
    <property type="entry name" value="HisK_dim/P_sf"/>
</dbReference>
<evidence type="ECO:0000313" key="16">
    <source>
        <dbReference type="Proteomes" id="UP000605670"/>
    </source>
</evidence>
<evidence type="ECO:0000313" key="15">
    <source>
        <dbReference type="EMBL" id="GGF43510.1"/>
    </source>
</evidence>
<dbReference type="RefSeq" id="WP_229734895.1">
    <property type="nucleotide sequence ID" value="NZ_BAABKH010000005.1"/>
</dbReference>
<dbReference type="InterPro" id="IPR003661">
    <property type="entry name" value="HisK_dim/P_dom"/>
</dbReference>
<evidence type="ECO:0000256" key="3">
    <source>
        <dbReference type="ARBA" id="ARBA00012438"/>
    </source>
</evidence>
<dbReference type="PROSITE" id="PS50109">
    <property type="entry name" value="HIS_KIN"/>
    <property type="match status" value="1"/>
</dbReference>
<evidence type="ECO:0000256" key="12">
    <source>
        <dbReference type="SAM" id="Phobius"/>
    </source>
</evidence>
<evidence type="ECO:0000256" key="10">
    <source>
        <dbReference type="ARBA" id="ARBA00023136"/>
    </source>
</evidence>
<dbReference type="CDD" id="cd00075">
    <property type="entry name" value="HATPase"/>
    <property type="match status" value="1"/>
</dbReference>
<dbReference type="AlphaFoldDB" id="A0A917BGE6"/>
<evidence type="ECO:0000256" key="6">
    <source>
        <dbReference type="ARBA" id="ARBA00022692"/>
    </source>
</evidence>
<feature type="domain" description="Histidine kinase" evidence="13">
    <location>
        <begin position="278"/>
        <end position="492"/>
    </location>
</feature>
<dbReference type="FunFam" id="1.10.287.130:FF:000001">
    <property type="entry name" value="Two-component sensor histidine kinase"/>
    <property type="match status" value="1"/>
</dbReference>
<sequence>MAARRSRSLRTTIVTSVVALFAVVLLLSAGVTTLLLHRALYAQLDADLRASSERVVAAMTMGMGHGPTGMHGGPGRPPGTAAQSLVLVAQPTGDDLEIVASEAVTLDNRVTELSDAQARRLLADADEPGAGEPRTVTPGDGLGPHRVMATRVEADGSDLLVVTGVPVSGVVESTRQAVLIMIPAGLLSLVVAGSGTAWLVRRNLAPLDRVAATARQVSAQPLATGEVALAARVPEADTDPATEVGQVGLALNNLLDTMESALTARHESEQRVRQFVADASHELRTPLSSIRGYAELSRRDPEAVPAGVSHALGRIESESLRMQGLVEDLLLLARLDAGRPLSHDEVDLTLLCLDAVGDARVAGPDHRWELALPEEPVLVRGDEARLRQLVTNLLANARVHTPAGTTVATSVRRGTEGVRLVVADDGPGVPEALQGKVFERFTRGDDSRSRSTGSSGLGLSIVDAVARAHQGSVTLESSPGRTVFTVLLPVDGPSGAAP</sequence>
<reference evidence="15" key="2">
    <citation type="submission" date="2020-09" db="EMBL/GenBank/DDBJ databases">
        <authorList>
            <person name="Sun Q."/>
            <person name="Zhou Y."/>
        </authorList>
    </citation>
    <scope>NUCLEOTIDE SEQUENCE</scope>
    <source>
        <strain evidence="15">CGMCC 1.12160</strain>
    </source>
</reference>
<dbReference type="InterPro" id="IPR050428">
    <property type="entry name" value="TCS_sensor_his_kinase"/>
</dbReference>